<evidence type="ECO:0000313" key="2">
    <source>
        <dbReference type="Proteomes" id="UP000297890"/>
    </source>
</evidence>
<accession>A0A4Z0F8K6</accession>
<dbReference type="EMBL" id="SRIO01000019">
    <property type="protein sequence ID" value="TFZ81601.1"/>
    <property type="molecule type" value="Genomic_DNA"/>
</dbReference>
<dbReference type="AlphaFoldDB" id="A0A4Z0F8K6"/>
<name>A0A4Z0F8K6_9GAMM</name>
<reference evidence="1 2" key="1">
    <citation type="journal article" date="2019" name="ISME J.">
        <title>Candidatus Macondimonas diazotrophica, a novel gammaproteobacterial genus dominating crude-oil-contaminated coastal sediments.</title>
        <authorList>
            <person name="Karthikeyan S."/>
            <person name="Konstantinidis K."/>
        </authorList>
    </citation>
    <scope>NUCLEOTIDE SEQUENCE [LARGE SCALE GENOMIC DNA]</scope>
    <source>
        <strain evidence="1 2">KTK01</strain>
    </source>
</reference>
<comment type="caution">
    <text evidence="1">The sequence shown here is derived from an EMBL/GenBank/DDBJ whole genome shotgun (WGS) entry which is preliminary data.</text>
</comment>
<dbReference type="Proteomes" id="UP000297890">
    <property type="component" value="Unassembled WGS sequence"/>
</dbReference>
<dbReference type="RefSeq" id="WP_135282645.1">
    <property type="nucleotide sequence ID" value="NZ_SRIO01000019.1"/>
</dbReference>
<dbReference type="InterPro" id="IPR048813">
    <property type="entry name" value="GP7-like"/>
</dbReference>
<keyword evidence="2" id="KW-1185">Reference proteome</keyword>
<evidence type="ECO:0000313" key="1">
    <source>
        <dbReference type="EMBL" id="TFZ81601.1"/>
    </source>
</evidence>
<evidence type="ECO:0008006" key="3">
    <source>
        <dbReference type="Google" id="ProtNLM"/>
    </source>
</evidence>
<dbReference type="Pfam" id="PF20911">
    <property type="entry name" value="GP7"/>
    <property type="match status" value="1"/>
</dbReference>
<gene>
    <name evidence="1" type="ORF">E4680_11915</name>
</gene>
<dbReference type="OrthoDB" id="1630256at2"/>
<sequence>MLTLVEAAKLVDGDVKRQAVIEMFASSSDLLRVMPFEDIPGDSFSYSTEGELPGVAFRGYNQGYDESTGIINNATEMLRIVGGDMDVDKAMIKTRGETVRSTHEALKVKSIALSITGKIINGDSEANPLEFDGLRKRIVGDQLIGTTASNGSQTSGGDPLSIELLDDAIDAVDNPTHLVMSKKMRNKLNVAARKNIGGDIVWDKDEFGTRIAYYNDLPILVTDRDNENNPVIGFNEACPGGGTGGTSIYIVSFGPNMITGLQNGILEVEDLGEIDAKPVYRTRLEWLVSFAAQHGRCAARVWGIKNADVVS</sequence>
<dbReference type="NCBIfam" id="NF045672">
    <property type="entry name" value="MCP_gp7_epsi_15"/>
    <property type="match status" value="1"/>
</dbReference>
<proteinExistence type="predicted"/>
<protein>
    <recommendedName>
        <fullName evidence="3">Phage major capsid protein</fullName>
    </recommendedName>
</protein>
<organism evidence="1 2">
    <name type="scientific">Candidatus Macondimonas diazotrophica</name>
    <dbReference type="NCBI Taxonomy" id="2305248"/>
    <lineage>
        <taxon>Bacteria</taxon>
        <taxon>Pseudomonadati</taxon>
        <taxon>Pseudomonadota</taxon>
        <taxon>Gammaproteobacteria</taxon>
        <taxon>Chromatiales</taxon>
        <taxon>Ectothiorhodospiraceae</taxon>
        <taxon>Candidatus Macondimonas</taxon>
    </lineage>
</organism>